<dbReference type="AlphaFoldDB" id="A0ABD6WVW3"/>
<proteinExistence type="predicted"/>
<sequence>MLELAWVVKLSVAVTLTVLPEIVPPIVPVALVTLASPFFASIFEPDLVVKSPLALTFTVLPEIVPPISPDLLEAVTPLVPLIVEPA</sequence>
<protein>
    <submittedName>
        <fullName evidence="1">Uncharacterized protein</fullName>
    </submittedName>
</protein>
<accession>A0ABD6WVW3</accession>
<name>A0ABD6WVW3_HAEIF</name>
<evidence type="ECO:0000313" key="2">
    <source>
        <dbReference type="Proteomes" id="UP000238866"/>
    </source>
</evidence>
<reference evidence="1 2" key="1">
    <citation type="submission" date="2017-02" db="EMBL/GenBank/DDBJ databases">
        <title>Haemophilus influenzae in COPD genome sequencing project.</title>
        <authorList>
            <person name="Murphy T.F."/>
            <person name="Kong Y."/>
            <person name="Nadendla S."/>
            <person name="Tettelin H."/>
            <person name="Pettigrew M."/>
        </authorList>
    </citation>
    <scope>NUCLEOTIDE SEQUENCE [LARGE SCALE GENOMIC DNA]</scope>
    <source>
        <strain evidence="1 2">13P36H1</strain>
    </source>
</reference>
<dbReference type="Proteomes" id="UP000238866">
    <property type="component" value="Unassembled WGS sequence"/>
</dbReference>
<evidence type="ECO:0000313" key="1">
    <source>
        <dbReference type="EMBL" id="PRM19289.1"/>
    </source>
</evidence>
<comment type="caution">
    <text evidence="1">The sequence shown here is derived from an EMBL/GenBank/DDBJ whole genome shotgun (WGS) entry which is preliminary data.</text>
</comment>
<gene>
    <name evidence="1" type="ORF">BVZ99_00655</name>
</gene>
<organism evidence="1 2">
    <name type="scientific">Haemophilus influenzae</name>
    <dbReference type="NCBI Taxonomy" id="727"/>
    <lineage>
        <taxon>Bacteria</taxon>
        <taxon>Pseudomonadati</taxon>
        <taxon>Pseudomonadota</taxon>
        <taxon>Gammaproteobacteria</taxon>
        <taxon>Pasteurellales</taxon>
        <taxon>Pasteurellaceae</taxon>
        <taxon>Haemophilus</taxon>
    </lineage>
</organism>
<dbReference type="EMBL" id="MZLD01000022">
    <property type="protein sequence ID" value="PRM19289.1"/>
    <property type="molecule type" value="Genomic_DNA"/>
</dbReference>